<protein>
    <recommendedName>
        <fullName evidence="4">Conjugal transfer protein TrbC</fullName>
    </recommendedName>
</protein>
<dbReference type="GeneID" id="93758542"/>
<evidence type="ECO:0008006" key="4">
    <source>
        <dbReference type="Google" id="ProtNLM"/>
    </source>
</evidence>
<accession>A0A2X0VQ59</accession>
<evidence type="ECO:0000313" key="3">
    <source>
        <dbReference type="Proteomes" id="UP000250192"/>
    </source>
</evidence>
<name>A0A2X0VQ59_9ACTO</name>
<evidence type="ECO:0000256" key="1">
    <source>
        <dbReference type="SAM" id="Phobius"/>
    </source>
</evidence>
<keyword evidence="1" id="KW-0812">Transmembrane</keyword>
<organism evidence="2 3">
    <name type="scientific">Schaalia odontolytica</name>
    <dbReference type="NCBI Taxonomy" id="1660"/>
    <lineage>
        <taxon>Bacteria</taxon>
        <taxon>Bacillati</taxon>
        <taxon>Actinomycetota</taxon>
        <taxon>Actinomycetes</taxon>
        <taxon>Actinomycetales</taxon>
        <taxon>Actinomycetaceae</taxon>
        <taxon>Schaalia</taxon>
    </lineage>
</organism>
<evidence type="ECO:0000313" key="2">
    <source>
        <dbReference type="EMBL" id="SPT55861.1"/>
    </source>
</evidence>
<feature type="transmembrane region" description="Helical" evidence="1">
    <location>
        <begin position="37"/>
        <end position="58"/>
    </location>
</feature>
<dbReference type="AlphaFoldDB" id="A0A2X0VQ59"/>
<keyword evidence="3" id="KW-1185">Reference proteome</keyword>
<reference evidence="2 3" key="1">
    <citation type="submission" date="2018-06" db="EMBL/GenBank/DDBJ databases">
        <authorList>
            <consortium name="Pathogen Informatics"/>
            <person name="Doyle S."/>
        </authorList>
    </citation>
    <scope>NUCLEOTIDE SEQUENCE [LARGE SCALE GENOMIC DNA]</scope>
    <source>
        <strain evidence="2 3">NCTC9935</strain>
    </source>
</reference>
<dbReference type="EMBL" id="UAPR01000004">
    <property type="protein sequence ID" value="SPT55861.1"/>
    <property type="molecule type" value="Genomic_DNA"/>
</dbReference>
<proteinExistence type="predicted"/>
<gene>
    <name evidence="2" type="ORF">NCTC9935_01371</name>
</gene>
<sequence>MVASRISALLGTDVVPNPSPKAIEGLMDKINDLLGNAMWIGIICGVLGLIIAGGMIALHNRQGPGAGGEVAEKVGWVIAGVLIVVSAPIIIRQFV</sequence>
<dbReference type="Proteomes" id="UP000250192">
    <property type="component" value="Unassembled WGS sequence"/>
</dbReference>
<dbReference type="RefSeq" id="WP_245907707.1">
    <property type="nucleotide sequence ID" value="NZ_CAUQLB010000027.1"/>
</dbReference>
<keyword evidence="1" id="KW-1133">Transmembrane helix</keyword>
<feature type="transmembrane region" description="Helical" evidence="1">
    <location>
        <begin position="70"/>
        <end position="91"/>
    </location>
</feature>
<keyword evidence="1" id="KW-0472">Membrane</keyword>